<sequence length="192" mass="21442">MVGMSMDRPDMRISDAERELVVAQLNAAVAEGRLTLAEFEERVDGVLRSRTYGEVEPYVGDLPQSGPVAAPEQLEIRNQSSSLKRVGRWTVPRRLLISTRAGSVKLDFTDAQFTTQLVEVRLEARSSSIDLVLPRGATADIDSIAPHASSLKQKVPAAYDAPGSGVVFRISGEVRSSSVRVRYQRRFWRWRW</sequence>
<dbReference type="Pfam" id="PF08044">
    <property type="entry name" value="DUF1707"/>
    <property type="match status" value="1"/>
</dbReference>
<feature type="coiled-coil region" evidence="1">
    <location>
        <begin position="13"/>
        <end position="42"/>
    </location>
</feature>
<reference evidence="3" key="1">
    <citation type="journal article" date="2014" name="Int. J. Syst. Evol. Microbiol.">
        <title>Complete genome sequence of Corynebacterium casei LMG S-19264T (=DSM 44701T), isolated from a smear-ripened cheese.</title>
        <authorList>
            <consortium name="US DOE Joint Genome Institute (JGI-PGF)"/>
            <person name="Walter F."/>
            <person name="Albersmeier A."/>
            <person name="Kalinowski J."/>
            <person name="Ruckert C."/>
        </authorList>
    </citation>
    <scope>NUCLEOTIDE SEQUENCE</scope>
    <source>
        <strain evidence="3">VKM Ac-1321</strain>
    </source>
</reference>
<reference evidence="3" key="2">
    <citation type="submission" date="2023-01" db="EMBL/GenBank/DDBJ databases">
        <authorList>
            <person name="Sun Q."/>
            <person name="Evtushenko L."/>
        </authorList>
    </citation>
    <scope>NUCLEOTIDE SEQUENCE</scope>
    <source>
        <strain evidence="3">VKM Ac-1321</strain>
    </source>
</reference>
<gene>
    <name evidence="3" type="ORF">GCM10017581_008910</name>
</gene>
<proteinExistence type="predicted"/>
<dbReference type="InterPro" id="IPR012551">
    <property type="entry name" value="DUF1707_SHOCT-like"/>
</dbReference>
<dbReference type="EMBL" id="BSFP01000002">
    <property type="protein sequence ID" value="GLK99150.1"/>
    <property type="molecule type" value="Genomic_DNA"/>
</dbReference>
<evidence type="ECO:0000259" key="2">
    <source>
        <dbReference type="Pfam" id="PF08044"/>
    </source>
</evidence>
<accession>A0A9W6KF50</accession>
<keyword evidence="4" id="KW-1185">Reference proteome</keyword>
<dbReference type="AlphaFoldDB" id="A0A9W6KF50"/>
<dbReference type="PANTHER" id="PTHR40763:SF5">
    <property type="entry name" value="MEMBRANE PROTEIN"/>
    <property type="match status" value="1"/>
</dbReference>
<dbReference type="PANTHER" id="PTHR40763">
    <property type="entry name" value="MEMBRANE PROTEIN-RELATED"/>
    <property type="match status" value="1"/>
</dbReference>
<evidence type="ECO:0000256" key="1">
    <source>
        <dbReference type="SAM" id="Coils"/>
    </source>
</evidence>
<keyword evidence="1" id="KW-0175">Coiled coil</keyword>
<evidence type="ECO:0000313" key="3">
    <source>
        <dbReference type="EMBL" id="GLK99150.1"/>
    </source>
</evidence>
<name>A0A9W6KF50_9ACTN</name>
<protein>
    <recommendedName>
        <fullName evidence="2">DUF1707 domain-containing protein</fullName>
    </recommendedName>
</protein>
<comment type="caution">
    <text evidence="3">The sequence shown here is derived from an EMBL/GenBank/DDBJ whole genome shotgun (WGS) entry which is preliminary data.</text>
</comment>
<evidence type="ECO:0000313" key="4">
    <source>
        <dbReference type="Proteomes" id="UP001143480"/>
    </source>
</evidence>
<feature type="domain" description="DUF1707" evidence="2">
    <location>
        <begin position="11"/>
        <end position="63"/>
    </location>
</feature>
<dbReference type="Proteomes" id="UP001143480">
    <property type="component" value="Unassembled WGS sequence"/>
</dbReference>
<organism evidence="3 4">
    <name type="scientific">Dactylosporangium matsuzakiense</name>
    <dbReference type="NCBI Taxonomy" id="53360"/>
    <lineage>
        <taxon>Bacteria</taxon>
        <taxon>Bacillati</taxon>
        <taxon>Actinomycetota</taxon>
        <taxon>Actinomycetes</taxon>
        <taxon>Micromonosporales</taxon>
        <taxon>Micromonosporaceae</taxon>
        <taxon>Dactylosporangium</taxon>
    </lineage>
</organism>